<keyword evidence="2" id="KW-1185">Reference proteome</keyword>
<evidence type="ECO:0000313" key="1">
    <source>
        <dbReference type="EMBL" id="KRY28673.1"/>
    </source>
</evidence>
<organism evidence="1 2">
    <name type="scientific">Trichinella spiralis</name>
    <name type="common">Trichina worm</name>
    <dbReference type="NCBI Taxonomy" id="6334"/>
    <lineage>
        <taxon>Eukaryota</taxon>
        <taxon>Metazoa</taxon>
        <taxon>Ecdysozoa</taxon>
        <taxon>Nematoda</taxon>
        <taxon>Enoplea</taxon>
        <taxon>Dorylaimia</taxon>
        <taxon>Trichinellida</taxon>
        <taxon>Trichinellidae</taxon>
        <taxon>Trichinella</taxon>
    </lineage>
</organism>
<dbReference type="PANTHER" id="PTHR47331">
    <property type="entry name" value="PHD-TYPE DOMAIN-CONTAINING PROTEIN"/>
    <property type="match status" value="1"/>
</dbReference>
<proteinExistence type="predicted"/>
<protein>
    <submittedName>
        <fullName evidence="1">Uncharacterized protein</fullName>
    </submittedName>
</protein>
<dbReference type="AlphaFoldDB" id="A0A0V1AV23"/>
<accession>A0A0V1AV23</accession>
<dbReference type="Proteomes" id="UP000054776">
    <property type="component" value="Unassembled WGS sequence"/>
</dbReference>
<evidence type="ECO:0000313" key="2">
    <source>
        <dbReference type="Proteomes" id="UP000054776"/>
    </source>
</evidence>
<name>A0A0V1AV23_TRISP</name>
<comment type="caution">
    <text evidence="1">The sequence shown here is derived from an EMBL/GenBank/DDBJ whole genome shotgun (WGS) entry which is preliminary data.</text>
</comment>
<gene>
    <name evidence="1" type="ORF">T01_10415</name>
</gene>
<dbReference type="PANTHER" id="PTHR47331:SF1">
    <property type="entry name" value="GAG-LIKE PROTEIN"/>
    <property type="match status" value="1"/>
</dbReference>
<dbReference type="InParanoid" id="A0A0V1AV23"/>
<dbReference type="EMBL" id="JYDH01000196">
    <property type="protein sequence ID" value="KRY28673.1"/>
    <property type="molecule type" value="Genomic_DNA"/>
</dbReference>
<reference evidence="1 2" key="1">
    <citation type="submission" date="2015-01" db="EMBL/GenBank/DDBJ databases">
        <title>Evolution of Trichinella species and genotypes.</title>
        <authorList>
            <person name="Korhonen P.K."/>
            <person name="Edoardo P."/>
            <person name="Giuseppe L.R."/>
            <person name="Gasser R.B."/>
        </authorList>
    </citation>
    <scope>NUCLEOTIDE SEQUENCE [LARGE SCALE GENOMIC DNA]</scope>
    <source>
        <strain evidence="1">ISS3</strain>
    </source>
</reference>
<sequence length="428" mass="48477">MDCVWSGASAVVLSVPLFHCDQIEDNVEILLKFWEIDSILIKSKYRVLQRGGFHLRKWSSNRPGLLDALIRGEVSKTEGTERGKTLGVYCVEREDTLTFISSTGFLTQGLTTRSRMLSLTARIYDPLELTELTQLKIGPWITLSGESGAENKTPHFHLLRLDLMATLLCPRLKRFEERIDIANSGKAFRGKTCARNTGVSISPQLEILSHSMENSVNISNRGYKENWPKEPVRIPDDSEHLTAEQRTVFVLAGQIKYGIEQVISPTRYSCYEFDASSHETAESQEIQVKEFGVKPNTAERVKEFVPFLDQDGLLRMGGQLRRSTLPPESKHPVLQHNQLVLEILIKNHHVRQMHASDKQTLVAIRTRYWLVKARNTVTVIRSCPVCRRVDAQPYRLRMGDLPADRVTETPPFIHTGVDFAGPLFIGDA</sequence>
<dbReference type="OrthoDB" id="5986643at2759"/>